<organism evidence="2 3">
    <name type="scientific">Anaeromyces robustus</name>
    <dbReference type="NCBI Taxonomy" id="1754192"/>
    <lineage>
        <taxon>Eukaryota</taxon>
        <taxon>Fungi</taxon>
        <taxon>Fungi incertae sedis</taxon>
        <taxon>Chytridiomycota</taxon>
        <taxon>Chytridiomycota incertae sedis</taxon>
        <taxon>Neocallimastigomycetes</taxon>
        <taxon>Neocallimastigales</taxon>
        <taxon>Neocallimastigaceae</taxon>
        <taxon>Anaeromyces</taxon>
    </lineage>
</organism>
<evidence type="ECO:0000256" key="1">
    <source>
        <dbReference type="SAM" id="Phobius"/>
    </source>
</evidence>
<feature type="transmembrane region" description="Helical" evidence="1">
    <location>
        <begin position="103"/>
        <end position="121"/>
    </location>
</feature>
<evidence type="ECO:0000313" key="2">
    <source>
        <dbReference type="EMBL" id="ORX78922.1"/>
    </source>
</evidence>
<sequence>MVKDNRGSYTSLNSNIKRDKITKLSFKKIVWITLTIVLLFFTDFGKLLINDKDNKLNKPFKYIAYISFSVFLCCIFYITIYLPKIKKVKVDYNDWQHNIKTPIQITTVSIILSYISSSIAFWPVYGFFSFIIILICCLGGVSIVALL</sequence>
<dbReference type="EMBL" id="MCFG01000193">
    <property type="protein sequence ID" value="ORX78922.1"/>
    <property type="molecule type" value="Genomic_DNA"/>
</dbReference>
<evidence type="ECO:0000313" key="3">
    <source>
        <dbReference type="Proteomes" id="UP000193944"/>
    </source>
</evidence>
<name>A0A1Y1WZQ8_9FUNG</name>
<dbReference type="OrthoDB" id="58903at2759"/>
<feature type="transmembrane region" description="Helical" evidence="1">
    <location>
        <begin position="62"/>
        <end position="82"/>
    </location>
</feature>
<dbReference type="Proteomes" id="UP000193944">
    <property type="component" value="Unassembled WGS sequence"/>
</dbReference>
<dbReference type="PANTHER" id="PTHR31134:SF1">
    <property type="entry name" value="TRANSMEMBRANE PROTEIN 128"/>
    <property type="match status" value="1"/>
</dbReference>
<keyword evidence="1" id="KW-0812">Transmembrane</keyword>
<keyword evidence="3" id="KW-1185">Reference proteome</keyword>
<dbReference type="AlphaFoldDB" id="A0A1Y1WZQ8"/>
<dbReference type="Pfam" id="PF20479">
    <property type="entry name" value="TMEM128"/>
    <property type="match status" value="1"/>
</dbReference>
<gene>
    <name evidence="2" type="ORF">BCR32DRAFT_294743</name>
</gene>
<keyword evidence="1" id="KW-1133">Transmembrane helix</keyword>
<keyword evidence="1" id="KW-0472">Membrane</keyword>
<dbReference type="PANTHER" id="PTHR31134">
    <property type="entry name" value="TRANSMEMBRANE PROTEIN 128"/>
    <property type="match status" value="1"/>
</dbReference>
<accession>A0A1Y1WZQ8</accession>
<reference evidence="2 3" key="1">
    <citation type="submission" date="2016-08" db="EMBL/GenBank/DDBJ databases">
        <title>A Parts List for Fungal Cellulosomes Revealed by Comparative Genomics.</title>
        <authorList>
            <consortium name="DOE Joint Genome Institute"/>
            <person name="Haitjema C.H."/>
            <person name="Gilmore S.P."/>
            <person name="Henske J.K."/>
            <person name="Solomon K.V."/>
            <person name="De Groot R."/>
            <person name="Kuo A."/>
            <person name="Mondo S.J."/>
            <person name="Salamov A.A."/>
            <person name="Labutti K."/>
            <person name="Zhao Z."/>
            <person name="Chiniquy J."/>
            <person name="Barry K."/>
            <person name="Brewer H.M."/>
            <person name="Purvine S.O."/>
            <person name="Wright A.T."/>
            <person name="Boxma B."/>
            <person name="Van Alen T."/>
            <person name="Hackstein J.H."/>
            <person name="Baker S.E."/>
            <person name="Grigoriev I.V."/>
            <person name="O'Malley M.A."/>
        </authorList>
    </citation>
    <scope>NUCLEOTIDE SEQUENCE [LARGE SCALE GENOMIC DNA]</scope>
    <source>
        <strain evidence="2 3">S4</strain>
    </source>
</reference>
<dbReference type="InterPro" id="IPR033579">
    <property type="entry name" value="TMEM128"/>
</dbReference>
<comment type="caution">
    <text evidence="2">The sequence shown here is derived from an EMBL/GenBank/DDBJ whole genome shotgun (WGS) entry which is preliminary data.</text>
</comment>
<feature type="transmembrane region" description="Helical" evidence="1">
    <location>
        <begin position="127"/>
        <end position="146"/>
    </location>
</feature>
<protein>
    <submittedName>
        <fullName evidence="2">Uncharacterized protein</fullName>
    </submittedName>
</protein>
<feature type="transmembrane region" description="Helical" evidence="1">
    <location>
        <begin position="21"/>
        <end position="42"/>
    </location>
</feature>
<proteinExistence type="predicted"/>
<reference evidence="2 3" key="2">
    <citation type="submission" date="2016-08" db="EMBL/GenBank/DDBJ databases">
        <title>Pervasive Adenine N6-methylation of Active Genes in Fungi.</title>
        <authorList>
            <consortium name="DOE Joint Genome Institute"/>
            <person name="Mondo S.J."/>
            <person name="Dannebaum R.O."/>
            <person name="Kuo R.C."/>
            <person name="Labutti K."/>
            <person name="Haridas S."/>
            <person name="Kuo A."/>
            <person name="Salamov A."/>
            <person name="Ahrendt S.R."/>
            <person name="Lipzen A."/>
            <person name="Sullivan W."/>
            <person name="Andreopoulos W.B."/>
            <person name="Clum A."/>
            <person name="Lindquist E."/>
            <person name="Daum C."/>
            <person name="Ramamoorthy G.K."/>
            <person name="Gryganskyi A."/>
            <person name="Culley D."/>
            <person name="Magnuson J.K."/>
            <person name="James T.Y."/>
            <person name="O'Malley M.A."/>
            <person name="Stajich J.E."/>
            <person name="Spatafora J.W."/>
            <person name="Visel A."/>
            <person name="Grigoriev I.V."/>
        </authorList>
    </citation>
    <scope>NUCLEOTIDE SEQUENCE [LARGE SCALE GENOMIC DNA]</scope>
    <source>
        <strain evidence="2 3">S4</strain>
    </source>
</reference>